<evidence type="ECO:0000259" key="1">
    <source>
        <dbReference type="PROSITE" id="PS51085"/>
    </source>
</evidence>
<dbReference type="Gene3D" id="3.10.20.30">
    <property type="match status" value="1"/>
</dbReference>
<dbReference type="EMBL" id="JAJEQR010000004">
    <property type="protein sequence ID" value="MCC2229787.1"/>
    <property type="molecule type" value="Genomic_DNA"/>
</dbReference>
<dbReference type="Pfam" id="PF00111">
    <property type="entry name" value="Fer2"/>
    <property type="match status" value="1"/>
</dbReference>
<dbReference type="Pfam" id="PF14574">
    <property type="entry name" value="RACo_C_ter"/>
    <property type="match status" value="1"/>
</dbReference>
<dbReference type="Pfam" id="PF17651">
    <property type="entry name" value="Raco_middle"/>
    <property type="match status" value="1"/>
</dbReference>
<dbReference type="Gene3D" id="3.30.420.480">
    <property type="entry name" value="Domain of unknown function (DUF4445)"/>
    <property type="match status" value="1"/>
</dbReference>
<feature type="domain" description="2Fe-2S ferredoxin-type" evidence="1">
    <location>
        <begin position="1"/>
        <end position="79"/>
    </location>
</feature>
<dbReference type="SUPFAM" id="SSF54292">
    <property type="entry name" value="2Fe-2S ferredoxin-like"/>
    <property type="match status" value="1"/>
</dbReference>
<evidence type="ECO:0000313" key="3">
    <source>
        <dbReference type="Proteomes" id="UP001198182"/>
    </source>
</evidence>
<dbReference type="InterPro" id="IPR027980">
    <property type="entry name" value="RACo_C"/>
</dbReference>
<sequence length="574" mass="62257">MTYWVRWEKEQKAMEVNAGKTLLEVMIEAGMHPDAPCGGEGKCGKCRVWCHGQGEEEREVLACQTRVDRDLWVRTGESVGAIHVLTGGYGRKTEIHPLVTVQRIALAPRKEQPGLSEWERLQKASGIPLRESLPMVRKLSQRNTKDGADLWIVRSREKVLELSFEQEEPQVWGAAFDIGTTSLAGYLVDLKSGEVLTTASAINPQFSYGADVIGRANYALEESEEPLTACIREKVNEMLAEMCRRAQGSCQDVYAVSMVGNSCMHHLFLGISPQSMVHAPYQPAVNRHLILPASDLGIEAASEAEVFWLPLIAGFVGADTVGGLLSTELAWQDELSLLIDIGTNGELVMGNRSRRMACSTAAGPALEGAKISCGMRGADGAIEHVEVDESGGVHIQVIGGGIAKGICGSGLIDAIAVLLRIGVIDDDGHMNSDDQIDGQPVYWFRRPQGTDSGVYLSQKDVREVQLAKGAIAAGVTLLAAQLGITLTKIEKVYLAGAFGTYLRPENACRIGLIPRELENRITAVGNSAGEGAIQILTCENAIRDAERLARETEFLELASLPEFQDVFVDELSFE</sequence>
<proteinExistence type="predicted"/>
<comment type="caution">
    <text evidence="2">The sequence shown here is derived from an EMBL/GenBank/DDBJ whole genome shotgun (WGS) entry which is preliminary data.</text>
</comment>
<dbReference type="PANTHER" id="PTHR42895">
    <property type="entry name" value="IRON-SULFUR CLUSTER-BINDING PROTEIN-RELATED"/>
    <property type="match status" value="1"/>
</dbReference>
<dbReference type="InterPro" id="IPR001041">
    <property type="entry name" value="2Fe-2S_ferredoxin-type"/>
</dbReference>
<organism evidence="2 3">
    <name type="scientific">Hominifimenecus microfluidus</name>
    <dbReference type="NCBI Taxonomy" id="2885348"/>
    <lineage>
        <taxon>Bacteria</taxon>
        <taxon>Bacillati</taxon>
        <taxon>Bacillota</taxon>
        <taxon>Clostridia</taxon>
        <taxon>Lachnospirales</taxon>
        <taxon>Lachnospiraceae</taxon>
        <taxon>Hominifimenecus</taxon>
    </lineage>
</organism>
<dbReference type="GO" id="GO:0051536">
    <property type="term" value="F:iron-sulfur cluster binding"/>
    <property type="evidence" value="ECO:0007669"/>
    <property type="project" value="InterPro"/>
</dbReference>
<name>A0AAE3E782_9FIRM</name>
<dbReference type="InterPro" id="IPR012675">
    <property type="entry name" value="Beta-grasp_dom_sf"/>
</dbReference>
<reference evidence="2" key="1">
    <citation type="submission" date="2021-10" db="EMBL/GenBank/DDBJ databases">
        <title>Anaerobic single-cell dispensing facilitates the cultivation of human gut bacteria.</title>
        <authorList>
            <person name="Afrizal A."/>
        </authorList>
    </citation>
    <scope>NUCLEOTIDE SEQUENCE</scope>
    <source>
        <strain evidence="2">CLA-AA-H215</strain>
    </source>
</reference>
<dbReference type="InterPro" id="IPR042259">
    <property type="entry name" value="Raco-like_middle_sf"/>
</dbReference>
<dbReference type="PROSITE" id="PS51085">
    <property type="entry name" value="2FE2S_FER_2"/>
    <property type="match status" value="1"/>
</dbReference>
<dbReference type="InterPro" id="IPR036010">
    <property type="entry name" value="2Fe-2S_ferredoxin-like_sf"/>
</dbReference>
<evidence type="ECO:0000313" key="2">
    <source>
        <dbReference type="EMBL" id="MCC2229787.1"/>
    </source>
</evidence>
<dbReference type="Proteomes" id="UP001198182">
    <property type="component" value="Unassembled WGS sequence"/>
</dbReference>
<keyword evidence="3" id="KW-1185">Reference proteome</keyword>
<dbReference type="RefSeq" id="WP_308452574.1">
    <property type="nucleotide sequence ID" value="NZ_JAJEQR010000004.1"/>
</dbReference>
<gene>
    <name evidence="2" type="ORF">LKD81_02055</name>
</gene>
<dbReference type="PANTHER" id="PTHR42895:SF2">
    <property type="entry name" value="IRON-SULFUR CLUSTER PROTEIN"/>
    <property type="match status" value="1"/>
</dbReference>
<dbReference type="CDD" id="cd00207">
    <property type="entry name" value="fer2"/>
    <property type="match status" value="1"/>
</dbReference>
<dbReference type="InterPro" id="IPR052911">
    <property type="entry name" value="Corrinoid_activation_enz"/>
</dbReference>
<dbReference type="AlphaFoldDB" id="A0AAE3E782"/>
<dbReference type="InterPro" id="IPR041414">
    <property type="entry name" value="Raco-like_middle"/>
</dbReference>
<protein>
    <submittedName>
        <fullName evidence="2">ASKHA domain-containing protein</fullName>
    </submittedName>
</protein>
<accession>A0AAE3E782</accession>